<reference evidence="1 2" key="1">
    <citation type="submission" date="2016-10" db="EMBL/GenBank/DDBJ databases">
        <authorList>
            <person name="de Groot N.N."/>
        </authorList>
    </citation>
    <scope>NUCLEOTIDE SEQUENCE [LARGE SCALE GENOMIC DNA]</scope>
    <source>
        <strain evidence="1 2">CGMCC 4.2023</strain>
    </source>
</reference>
<dbReference type="EMBL" id="FNVU01000016">
    <property type="protein sequence ID" value="SEG85937.1"/>
    <property type="molecule type" value="Genomic_DNA"/>
</dbReference>
<dbReference type="SUPFAM" id="SSF53098">
    <property type="entry name" value="Ribonuclease H-like"/>
    <property type="match status" value="1"/>
</dbReference>
<dbReference type="AlphaFoldDB" id="A0A1H6DKG9"/>
<dbReference type="InterPro" id="IPR039365">
    <property type="entry name" value="IS701-like"/>
</dbReference>
<evidence type="ECO:0000313" key="1">
    <source>
        <dbReference type="EMBL" id="SEG85937.1"/>
    </source>
</evidence>
<name>A0A1H6DKG9_9ACTN</name>
<accession>A0A1H6DKG9</accession>
<sequence>MLARRSIDRPDEIAYYLAIAPLDATVANLARIAGCRWKVEECFQSAKNECGLDQYEVRRHVGWYRHITLAMLAHAFLAVMAGQERERGVQGGTHPTSWTSRRPRFDGCWQLDPASVLRTATTR</sequence>
<proteinExistence type="predicted"/>
<dbReference type="Proteomes" id="UP000236754">
    <property type="component" value="Unassembled WGS sequence"/>
</dbReference>
<keyword evidence="2" id="KW-1185">Reference proteome</keyword>
<gene>
    <name evidence="1" type="ORF">SAMN05216223_116170</name>
</gene>
<dbReference type="PANTHER" id="PTHR33627:SF1">
    <property type="entry name" value="TRANSPOSASE"/>
    <property type="match status" value="1"/>
</dbReference>
<dbReference type="InterPro" id="IPR012337">
    <property type="entry name" value="RNaseH-like_sf"/>
</dbReference>
<evidence type="ECO:0008006" key="3">
    <source>
        <dbReference type="Google" id="ProtNLM"/>
    </source>
</evidence>
<organism evidence="1 2">
    <name type="scientific">Actinacidiphila yanglinensis</name>
    <dbReference type="NCBI Taxonomy" id="310779"/>
    <lineage>
        <taxon>Bacteria</taxon>
        <taxon>Bacillati</taxon>
        <taxon>Actinomycetota</taxon>
        <taxon>Actinomycetes</taxon>
        <taxon>Kitasatosporales</taxon>
        <taxon>Streptomycetaceae</taxon>
        <taxon>Actinacidiphila</taxon>
    </lineage>
</organism>
<evidence type="ECO:0000313" key="2">
    <source>
        <dbReference type="Proteomes" id="UP000236754"/>
    </source>
</evidence>
<dbReference type="PANTHER" id="PTHR33627">
    <property type="entry name" value="TRANSPOSASE"/>
    <property type="match status" value="1"/>
</dbReference>
<protein>
    <recommendedName>
        <fullName evidence="3">Transposase DDE domain-containing protein</fullName>
    </recommendedName>
</protein>